<dbReference type="EMBL" id="ML742095">
    <property type="protein sequence ID" value="KAE8150374.1"/>
    <property type="molecule type" value="Genomic_DNA"/>
</dbReference>
<sequence length="108" mass="12215">MAHLTLPFSVYFFLFPFSPFLFLLNLNVSGSDKVDYDDRIIKLIGIIEEKKKINEAIGPLFTLSSILSGLELCSILSLRYHINSSYDMLHRDQLSEILTLVVFSVAAS</sequence>
<accession>A0A5N6TVS7</accession>
<evidence type="ECO:0000313" key="2">
    <source>
        <dbReference type="EMBL" id="KAE8150374.1"/>
    </source>
</evidence>
<organism evidence="2 3">
    <name type="scientific">Aspergillus avenaceus</name>
    <dbReference type="NCBI Taxonomy" id="36643"/>
    <lineage>
        <taxon>Eukaryota</taxon>
        <taxon>Fungi</taxon>
        <taxon>Dikarya</taxon>
        <taxon>Ascomycota</taxon>
        <taxon>Pezizomycotina</taxon>
        <taxon>Eurotiomycetes</taxon>
        <taxon>Eurotiomycetidae</taxon>
        <taxon>Eurotiales</taxon>
        <taxon>Aspergillaceae</taxon>
        <taxon>Aspergillus</taxon>
        <taxon>Aspergillus subgen. Circumdati</taxon>
    </lineage>
</organism>
<keyword evidence="1" id="KW-1133">Transmembrane helix</keyword>
<proteinExistence type="predicted"/>
<keyword evidence="1" id="KW-0472">Membrane</keyword>
<name>A0A5N6TVS7_ASPAV</name>
<evidence type="ECO:0000256" key="1">
    <source>
        <dbReference type="SAM" id="Phobius"/>
    </source>
</evidence>
<feature type="transmembrane region" description="Helical" evidence="1">
    <location>
        <begin position="6"/>
        <end position="26"/>
    </location>
</feature>
<protein>
    <submittedName>
        <fullName evidence="2">Uncharacterized protein</fullName>
    </submittedName>
</protein>
<dbReference type="Proteomes" id="UP000325780">
    <property type="component" value="Unassembled WGS sequence"/>
</dbReference>
<gene>
    <name evidence="2" type="ORF">BDV25DRAFT_154479</name>
</gene>
<dbReference type="AlphaFoldDB" id="A0A5N6TVS7"/>
<reference evidence="2 3" key="1">
    <citation type="submission" date="2019-04" db="EMBL/GenBank/DDBJ databases">
        <title>Friends and foes A comparative genomics study of 23 Aspergillus species from section Flavi.</title>
        <authorList>
            <consortium name="DOE Joint Genome Institute"/>
            <person name="Kjaerbolling I."/>
            <person name="Vesth T."/>
            <person name="Frisvad J.C."/>
            <person name="Nybo J.L."/>
            <person name="Theobald S."/>
            <person name="Kildgaard S."/>
            <person name="Isbrandt T."/>
            <person name="Kuo A."/>
            <person name="Sato A."/>
            <person name="Lyhne E.K."/>
            <person name="Kogle M.E."/>
            <person name="Wiebenga A."/>
            <person name="Kun R.S."/>
            <person name="Lubbers R.J."/>
            <person name="Makela M.R."/>
            <person name="Barry K."/>
            <person name="Chovatia M."/>
            <person name="Clum A."/>
            <person name="Daum C."/>
            <person name="Haridas S."/>
            <person name="He G."/>
            <person name="LaButti K."/>
            <person name="Lipzen A."/>
            <person name="Mondo S."/>
            <person name="Riley R."/>
            <person name="Salamov A."/>
            <person name="Simmons B.A."/>
            <person name="Magnuson J.K."/>
            <person name="Henrissat B."/>
            <person name="Mortensen U.H."/>
            <person name="Larsen T.O."/>
            <person name="Devries R.P."/>
            <person name="Grigoriev I.V."/>
            <person name="Machida M."/>
            <person name="Baker S.E."/>
            <person name="Andersen M.R."/>
        </authorList>
    </citation>
    <scope>NUCLEOTIDE SEQUENCE [LARGE SCALE GENOMIC DNA]</scope>
    <source>
        <strain evidence="2 3">IBT 18842</strain>
    </source>
</reference>
<keyword evidence="1" id="KW-0812">Transmembrane</keyword>
<keyword evidence="3" id="KW-1185">Reference proteome</keyword>
<evidence type="ECO:0000313" key="3">
    <source>
        <dbReference type="Proteomes" id="UP000325780"/>
    </source>
</evidence>